<dbReference type="InterPro" id="IPR055379">
    <property type="entry name" value="BBS2_pf_dom"/>
</dbReference>
<dbReference type="GO" id="GO:0034464">
    <property type="term" value="C:BBSome"/>
    <property type="evidence" value="ECO:0007669"/>
    <property type="project" value="InterPro"/>
</dbReference>
<dbReference type="Pfam" id="PF14782">
    <property type="entry name" value="BBS2_GAE"/>
    <property type="match status" value="1"/>
</dbReference>
<dbReference type="PANTHER" id="PTHR32465">
    <property type="entry name" value="BARDET-BIEDL SYNDROME 2 PROTEIN"/>
    <property type="match status" value="1"/>
</dbReference>
<name>A0AAV8Y8P5_9CUCU</name>
<dbReference type="InterPro" id="IPR029333">
    <property type="entry name" value="BBS2_GAE_dom"/>
</dbReference>
<protein>
    <submittedName>
        <fullName evidence="4">Uncharacterized protein</fullName>
    </submittedName>
</protein>
<organism evidence="4 5">
    <name type="scientific">Aromia moschata</name>
    <dbReference type="NCBI Taxonomy" id="1265417"/>
    <lineage>
        <taxon>Eukaryota</taxon>
        <taxon>Metazoa</taxon>
        <taxon>Ecdysozoa</taxon>
        <taxon>Arthropoda</taxon>
        <taxon>Hexapoda</taxon>
        <taxon>Insecta</taxon>
        <taxon>Pterygota</taxon>
        <taxon>Neoptera</taxon>
        <taxon>Endopterygota</taxon>
        <taxon>Coleoptera</taxon>
        <taxon>Polyphaga</taxon>
        <taxon>Cucujiformia</taxon>
        <taxon>Chrysomeloidea</taxon>
        <taxon>Cerambycidae</taxon>
        <taxon>Cerambycinae</taxon>
        <taxon>Callichromatini</taxon>
        <taxon>Aromia</taxon>
    </lineage>
</organism>
<dbReference type="InterPro" id="IPR055380">
    <property type="entry name" value="BBS2_hp_dom"/>
</dbReference>
<dbReference type="GO" id="GO:0031514">
    <property type="term" value="C:motile cilium"/>
    <property type="evidence" value="ECO:0007669"/>
    <property type="project" value="TreeGrafter"/>
</dbReference>
<feature type="domain" description="BBS2 platform" evidence="2">
    <location>
        <begin position="80"/>
        <end position="168"/>
    </location>
</feature>
<dbReference type="Proteomes" id="UP001162162">
    <property type="component" value="Unassembled WGS sequence"/>
</dbReference>
<dbReference type="EMBL" id="JAPWTK010000150">
    <property type="protein sequence ID" value="KAJ8947860.1"/>
    <property type="molecule type" value="Genomic_DNA"/>
</dbReference>
<dbReference type="GO" id="GO:1905515">
    <property type="term" value="P:non-motile cilium assembly"/>
    <property type="evidence" value="ECO:0007669"/>
    <property type="project" value="InterPro"/>
</dbReference>
<gene>
    <name evidence="4" type="ORF">NQ318_010006</name>
</gene>
<dbReference type="InterPro" id="IPR016616">
    <property type="entry name" value="Bardet-Biedl_syndrome_2_prot"/>
</dbReference>
<dbReference type="GO" id="GO:0016020">
    <property type="term" value="C:membrane"/>
    <property type="evidence" value="ECO:0007669"/>
    <property type="project" value="TreeGrafter"/>
</dbReference>
<evidence type="ECO:0000259" key="1">
    <source>
        <dbReference type="Pfam" id="PF14782"/>
    </source>
</evidence>
<sequence length="228" mass="25734">MLVPIFLPKDTPVDIHIKELGTLDITKTIVHEIVSESLGMRKVCAKLVPKALVGYPNSVQFHVFEITRQLPQFAMYALKPSNEQAAPEGFVRFKVNERLQRICMWINQNFLFPTDIEFESGPNLTLNLKCLRTGSSLAMVFEISGKVTFHTTSMSLAADLIQSMASYLNIDTLESKASFPKEEENLSLLMEKLNSIEEARLKLGTDVADQLEQIRNLIVMAEDRICDL</sequence>
<dbReference type="PANTHER" id="PTHR32465:SF0">
    <property type="entry name" value="BARDET-BIEDL SYNDROME 2 PROTEIN"/>
    <property type="match status" value="1"/>
</dbReference>
<dbReference type="Pfam" id="PF23350">
    <property type="entry name" value="BBS2_pf"/>
    <property type="match status" value="1"/>
</dbReference>
<keyword evidence="5" id="KW-1185">Reference proteome</keyword>
<evidence type="ECO:0000313" key="4">
    <source>
        <dbReference type="EMBL" id="KAJ8947860.1"/>
    </source>
</evidence>
<dbReference type="GO" id="GO:0036064">
    <property type="term" value="C:ciliary basal body"/>
    <property type="evidence" value="ECO:0007669"/>
    <property type="project" value="TreeGrafter"/>
</dbReference>
<dbReference type="AlphaFoldDB" id="A0AAV8Y8P5"/>
<accession>A0AAV8Y8P5</accession>
<feature type="domain" description="BBS2 hairpin" evidence="3">
    <location>
        <begin position="180"/>
        <end position="224"/>
    </location>
</feature>
<evidence type="ECO:0000259" key="2">
    <source>
        <dbReference type="Pfam" id="PF23350"/>
    </source>
</evidence>
<comment type="caution">
    <text evidence="4">The sequence shown here is derived from an EMBL/GenBank/DDBJ whole genome shotgun (WGS) entry which is preliminary data.</text>
</comment>
<reference evidence="4" key="1">
    <citation type="journal article" date="2023" name="Insect Mol. Biol.">
        <title>Genome sequencing provides insights into the evolution of gene families encoding plant cell wall-degrading enzymes in longhorned beetles.</title>
        <authorList>
            <person name="Shin N.R."/>
            <person name="Okamura Y."/>
            <person name="Kirsch R."/>
            <person name="Pauchet Y."/>
        </authorList>
    </citation>
    <scope>NUCLEOTIDE SEQUENCE</scope>
    <source>
        <strain evidence="4">AMC_N1</strain>
    </source>
</reference>
<dbReference type="GO" id="GO:0043005">
    <property type="term" value="C:neuron projection"/>
    <property type="evidence" value="ECO:0007669"/>
    <property type="project" value="TreeGrafter"/>
</dbReference>
<feature type="domain" description="BBS2 GAE" evidence="1">
    <location>
        <begin position="41"/>
        <end position="73"/>
    </location>
</feature>
<evidence type="ECO:0000259" key="3">
    <source>
        <dbReference type="Pfam" id="PF23353"/>
    </source>
</evidence>
<evidence type="ECO:0000313" key="5">
    <source>
        <dbReference type="Proteomes" id="UP001162162"/>
    </source>
</evidence>
<dbReference type="Pfam" id="PF23353">
    <property type="entry name" value="BBS2_hp"/>
    <property type="match status" value="1"/>
</dbReference>
<proteinExistence type="predicted"/>